<comment type="cofactor">
    <cofactor evidence="2">
        <name>FAD</name>
        <dbReference type="ChEBI" id="CHEBI:57692"/>
    </cofactor>
</comment>
<dbReference type="InterPro" id="IPR024935">
    <property type="entry name" value="Rubredoxin_dom"/>
</dbReference>
<dbReference type="InterPro" id="IPR036188">
    <property type="entry name" value="FAD/NAD-bd_sf"/>
</dbReference>
<dbReference type="InterPro" id="IPR050260">
    <property type="entry name" value="FAD-bd_OxRdtase"/>
</dbReference>
<dbReference type="PROSITE" id="PS50903">
    <property type="entry name" value="RUBREDOXIN_LIKE"/>
    <property type="match status" value="1"/>
</dbReference>
<evidence type="ECO:0000256" key="2">
    <source>
        <dbReference type="ARBA" id="ARBA00001974"/>
    </source>
</evidence>
<evidence type="ECO:0000256" key="11">
    <source>
        <dbReference type="ARBA" id="ARBA00022982"/>
    </source>
</evidence>
<keyword evidence="10" id="KW-0274">FAD</keyword>
<dbReference type="PANTHER" id="PTHR43429">
    <property type="entry name" value="PYRIDINE NUCLEOTIDE-DISULFIDE OXIDOREDUCTASE DOMAIN-CONTAINING"/>
    <property type="match status" value="1"/>
</dbReference>
<keyword evidence="8" id="KW-0285">Flavoprotein</keyword>
<evidence type="ECO:0000256" key="6">
    <source>
        <dbReference type="ARBA" id="ARBA00006442"/>
    </source>
</evidence>
<gene>
    <name evidence="14" type="ORF">GSF12_09335</name>
</gene>
<keyword evidence="9" id="KW-0479">Metal-binding</keyword>
<comment type="cofactor">
    <cofactor evidence="1">
        <name>Fe(3+)</name>
        <dbReference type="ChEBI" id="CHEBI:29034"/>
    </cofactor>
</comment>
<dbReference type="InterPro" id="IPR023753">
    <property type="entry name" value="FAD/NAD-binding_dom"/>
</dbReference>
<keyword evidence="11" id="KW-0249">Electron transport</keyword>
<dbReference type="SUPFAM" id="SSF57802">
    <property type="entry name" value="Rubredoxin-like"/>
    <property type="match status" value="1"/>
</dbReference>
<protein>
    <submittedName>
        <fullName evidence="14">FAD-dependent oxidoreductase</fullName>
    </submittedName>
</protein>
<evidence type="ECO:0000256" key="8">
    <source>
        <dbReference type="ARBA" id="ARBA00022630"/>
    </source>
</evidence>
<comment type="pathway">
    <text evidence="4">Hydrocarbon metabolism; alkane degradation.</text>
</comment>
<comment type="similarity">
    <text evidence="6">Belongs to the FAD-dependent oxidoreductase family.</text>
</comment>
<name>A0A6P1KJC5_FAUOS</name>
<dbReference type="InterPro" id="IPR024934">
    <property type="entry name" value="Rubredoxin-like_dom"/>
</dbReference>
<dbReference type="SUPFAM" id="SSF51905">
    <property type="entry name" value="FAD/NAD(P)-binding domain"/>
    <property type="match status" value="1"/>
</dbReference>
<dbReference type="GO" id="GO:0016491">
    <property type="term" value="F:oxidoreductase activity"/>
    <property type="evidence" value="ECO:0007669"/>
    <property type="project" value="InterPro"/>
</dbReference>
<evidence type="ECO:0000256" key="1">
    <source>
        <dbReference type="ARBA" id="ARBA00001965"/>
    </source>
</evidence>
<feature type="domain" description="Rubredoxin-like" evidence="13">
    <location>
        <begin position="19"/>
        <end position="70"/>
    </location>
</feature>
<dbReference type="Pfam" id="PF07992">
    <property type="entry name" value="Pyr_redox_2"/>
    <property type="match status" value="1"/>
</dbReference>
<evidence type="ECO:0000313" key="14">
    <source>
        <dbReference type="EMBL" id="QHG10067.1"/>
    </source>
</evidence>
<organism evidence="14">
    <name type="scientific">Faucicola osloensis</name>
    <name type="common">Moraxella osloensis</name>
    <dbReference type="NCBI Taxonomy" id="34062"/>
    <lineage>
        <taxon>Bacteria</taxon>
        <taxon>Pseudomonadati</taxon>
        <taxon>Pseudomonadota</taxon>
        <taxon>Gammaproteobacteria</taxon>
        <taxon>Moraxellales</taxon>
        <taxon>Moraxellaceae</taxon>
        <taxon>Faucicola</taxon>
    </lineage>
</organism>
<dbReference type="InterPro" id="IPR018527">
    <property type="entry name" value="Rubredoxin_Fe_BS"/>
</dbReference>
<dbReference type="PRINTS" id="PR00411">
    <property type="entry name" value="PNDRDTASEI"/>
</dbReference>
<dbReference type="FunFam" id="2.20.28.10:FF:000001">
    <property type="entry name" value="Rubredoxin"/>
    <property type="match status" value="1"/>
</dbReference>
<dbReference type="PRINTS" id="PR00163">
    <property type="entry name" value="RUBREDOXIN"/>
</dbReference>
<dbReference type="PROSITE" id="PS00202">
    <property type="entry name" value="RUBREDOXIN"/>
    <property type="match status" value="1"/>
</dbReference>
<evidence type="ECO:0000256" key="7">
    <source>
        <dbReference type="ARBA" id="ARBA00022448"/>
    </source>
</evidence>
<accession>A0A6P1KJC5</accession>
<evidence type="ECO:0000259" key="13">
    <source>
        <dbReference type="PROSITE" id="PS50903"/>
    </source>
</evidence>
<evidence type="ECO:0000256" key="10">
    <source>
        <dbReference type="ARBA" id="ARBA00022827"/>
    </source>
</evidence>
<dbReference type="Gene3D" id="2.20.28.10">
    <property type="match status" value="1"/>
</dbReference>
<dbReference type="CDD" id="cd00730">
    <property type="entry name" value="rubredoxin"/>
    <property type="match status" value="1"/>
</dbReference>
<dbReference type="GO" id="GO:0005506">
    <property type="term" value="F:iron ion binding"/>
    <property type="evidence" value="ECO:0007669"/>
    <property type="project" value="InterPro"/>
</dbReference>
<dbReference type="EMBL" id="CP047226">
    <property type="protein sequence ID" value="QHG10067.1"/>
    <property type="molecule type" value="Genomic_DNA"/>
</dbReference>
<proteinExistence type="inferred from homology"/>
<dbReference type="Pfam" id="PF00301">
    <property type="entry name" value="Rubredoxin"/>
    <property type="match status" value="1"/>
</dbReference>
<evidence type="ECO:0000256" key="3">
    <source>
        <dbReference type="ARBA" id="ARBA00002792"/>
    </source>
</evidence>
<evidence type="ECO:0000256" key="5">
    <source>
        <dbReference type="ARBA" id="ARBA00005337"/>
    </source>
</evidence>
<evidence type="ECO:0000256" key="4">
    <source>
        <dbReference type="ARBA" id="ARBA00004933"/>
    </source>
</evidence>
<comment type="function">
    <text evidence="3">Involved in the hydrocarbon hydroxylating system, which transfers electrons from NADH to rubredoxin reductase and then through rubredoxin to alkane 1 monooxygenase.</text>
</comment>
<reference evidence="14" key="1">
    <citation type="journal article" date="2020" name="Microbiol. Resour. Announc.">
        <title>Complete Genome Sequence of Moraxella osloensis Strain YV1, Isolated from an Australian Wastewater Treatment Plant.</title>
        <authorList>
            <person name="Batinovic S."/>
            <person name="Rice D.T.F."/>
            <person name="Seviour R.J."/>
            <person name="Petrovski S."/>
        </authorList>
    </citation>
    <scope>NUCLEOTIDE SEQUENCE</scope>
    <source>
        <strain evidence="14">YV1</strain>
    </source>
</reference>
<dbReference type="PANTHER" id="PTHR43429:SF3">
    <property type="entry name" value="NITRITE REDUCTASE [NAD(P)H]"/>
    <property type="match status" value="1"/>
</dbReference>
<dbReference type="Gene3D" id="3.50.50.60">
    <property type="entry name" value="FAD/NAD(P)-binding domain"/>
    <property type="match status" value="2"/>
</dbReference>
<keyword evidence="12" id="KW-0408">Iron</keyword>
<dbReference type="PRINTS" id="PR00368">
    <property type="entry name" value="FADPNR"/>
</dbReference>
<sequence length="462" mass="49910">MNPDINNEIKATVANDDNWQKYICLACGLIYDEKEGDPDSGIDPFTKFDDIPDDWVCPLCGVGKGDFELYVPRTVNIVAQPQTLAIDNHYGVVILGGGMAGWAVAEAVRSLDTSMPVLMISSCDANRYHKPELSIAISKGMTTEKIIKTTGGQAAAELNITLLAKAFALNIDSQAKEIHTTRGVFSYDKLVFAAGASPFVPEVLPASYCWRINHLNGFSGLQQTLADKPQAVLIVGAGMIGTELAEDMARAGHQVTLVDKTAYPLQGILPPIAAKLVAQCLAEQGIRYLAEHSVTGLSKIDNGYTLSSRDSQGLEYQTATDQVIVSVGLTVDSRLPQRAGLDFSPRTGIKVNSTNLQTSNEHIYALGDCVDIDGSPCRFIAPIHAQARTIAAQVTGQAYEPYQHTNPVIRLKTKGISVMISGSPNREQDWSITDQDDSQLVMQQVHNGDTQAEIVIKYAKSA</sequence>
<keyword evidence="7" id="KW-0813">Transport</keyword>
<dbReference type="AlphaFoldDB" id="A0A6P1KJC5"/>
<evidence type="ECO:0000256" key="12">
    <source>
        <dbReference type="ARBA" id="ARBA00023004"/>
    </source>
</evidence>
<evidence type="ECO:0000256" key="9">
    <source>
        <dbReference type="ARBA" id="ARBA00022723"/>
    </source>
</evidence>
<comment type="similarity">
    <text evidence="5">Belongs to the rubredoxin family.</text>
</comment>